<evidence type="ECO:0000256" key="7">
    <source>
        <dbReference type="ARBA" id="ARBA00023160"/>
    </source>
</evidence>
<keyword evidence="2" id="KW-0444">Lipid biosynthesis</keyword>
<dbReference type="Pfam" id="PF01643">
    <property type="entry name" value="Acyl-ACP_TE"/>
    <property type="match status" value="1"/>
</dbReference>
<sequence>MPIGMTLNYRLRLTDFDRFGHLHPAAVLDILQDLATVQAEDMGIGYNAMHDKGVFWAIVRMKYVVHQEPKHHSVVSVRTWPHSPSRFSFHRDWTMHDQDGNLLLSAASEWVVMDAKERSFVSVADIYEGSNDFSEDRAIKGRIRKLKPLPAHASCARTITPGRTDVDVNAHVNNARYATYAIDALDEAAGRPIVAFQADFRHEVRKDETVRIFTHQDETGACIEVRKDTDDIACSIKVDYA</sequence>
<dbReference type="PANTHER" id="PTHR31727:SF6">
    <property type="entry name" value="OLEOYL-ACYL CARRIER PROTEIN THIOESTERASE 1, CHLOROPLASTIC"/>
    <property type="match status" value="1"/>
</dbReference>
<dbReference type="SUPFAM" id="SSF54637">
    <property type="entry name" value="Thioesterase/thiol ester dehydrase-isomerase"/>
    <property type="match status" value="2"/>
</dbReference>
<gene>
    <name evidence="10" type="ORF">SAMN02910314_01141</name>
</gene>
<proteinExistence type="inferred from homology"/>
<keyword evidence="11" id="KW-1185">Reference proteome</keyword>
<keyword evidence="7" id="KW-0275">Fatty acid biosynthesis</keyword>
<evidence type="ECO:0000259" key="9">
    <source>
        <dbReference type="Pfam" id="PF20791"/>
    </source>
</evidence>
<feature type="domain" description="Acyl-ACP thioesterase N-terminal hotdog" evidence="8">
    <location>
        <begin position="8"/>
        <end position="125"/>
    </location>
</feature>
<evidence type="ECO:0000313" key="11">
    <source>
        <dbReference type="Proteomes" id="UP000182975"/>
    </source>
</evidence>
<feature type="domain" description="Acyl-ACP thioesterase-like C-terminal" evidence="9">
    <location>
        <begin position="155"/>
        <end position="237"/>
    </location>
</feature>
<dbReference type="InterPro" id="IPR002864">
    <property type="entry name" value="Acyl-ACP_thioesterase_NHD"/>
</dbReference>
<keyword evidence="5" id="KW-0809">Transit peptide</keyword>
<dbReference type="EMBL" id="FOEC01000006">
    <property type="protein sequence ID" value="SEO76995.1"/>
    <property type="molecule type" value="Genomic_DNA"/>
</dbReference>
<evidence type="ECO:0000256" key="4">
    <source>
        <dbReference type="ARBA" id="ARBA00022832"/>
    </source>
</evidence>
<dbReference type="Pfam" id="PF20791">
    <property type="entry name" value="Acyl-ACP_TE_C"/>
    <property type="match status" value="1"/>
</dbReference>
<evidence type="ECO:0000256" key="2">
    <source>
        <dbReference type="ARBA" id="ARBA00022516"/>
    </source>
</evidence>
<dbReference type="InterPro" id="IPR045023">
    <property type="entry name" value="FATA/B"/>
</dbReference>
<protein>
    <submittedName>
        <fullName evidence="10">Acyl-ACP thioesterase</fullName>
    </submittedName>
</protein>
<evidence type="ECO:0000256" key="1">
    <source>
        <dbReference type="ARBA" id="ARBA00006500"/>
    </source>
</evidence>
<dbReference type="AlphaFoldDB" id="A0A1H8SEJ6"/>
<evidence type="ECO:0000313" key="10">
    <source>
        <dbReference type="EMBL" id="SEO76995.1"/>
    </source>
</evidence>
<evidence type="ECO:0000259" key="8">
    <source>
        <dbReference type="Pfam" id="PF01643"/>
    </source>
</evidence>
<dbReference type="STRING" id="79604.AAY81_06220"/>
<comment type="similarity">
    <text evidence="1">Belongs to the acyl-ACP thioesterase family.</text>
</comment>
<dbReference type="GO" id="GO:0000036">
    <property type="term" value="F:acyl carrier activity"/>
    <property type="evidence" value="ECO:0007669"/>
    <property type="project" value="TreeGrafter"/>
</dbReference>
<dbReference type="PANTHER" id="PTHR31727">
    <property type="entry name" value="OLEOYL-ACYL CARRIER PROTEIN THIOESTERASE 1, CHLOROPLASTIC"/>
    <property type="match status" value="1"/>
</dbReference>
<dbReference type="Gene3D" id="3.10.129.10">
    <property type="entry name" value="Hotdog Thioesterase"/>
    <property type="match status" value="1"/>
</dbReference>
<dbReference type="InterPro" id="IPR049427">
    <property type="entry name" value="Acyl-ACP_TE_C"/>
</dbReference>
<dbReference type="RefSeq" id="WP_169815800.1">
    <property type="nucleotide sequence ID" value="NZ_CP011402.1"/>
</dbReference>
<dbReference type="Proteomes" id="UP000182975">
    <property type="component" value="Unassembled WGS sequence"/>
</dbReference>
<organism evidence="10 11">
    <name type="scientific">Denitrobacterium detoxificans</name>
    <dbReference type="NCBI Taxonomy" id="79604"/>
    <lineage>
        <taxon>Bacteria</taxon>
        <taxon>Bacillati</taxon>
        <taxon>Actinomycetota</taxon>
        <taxon>Coriobacteriia</taxon>
        <taxon>Eggerthellales</taxon>
        <taxon>Eggerthellaceae</taxon>
        <taxon>Denitrobacterium</taxon>
    </lineage>
</organism>
<evidence type="ECO:0000256" key="5">
    <source>
        <dbReference type="ARBA" id="ARBA00022946"/>
    </source>
</evidence>
<evidence type="ECO:0000256" key="6">
    <source>
        <dbReference type="ARBA" id="ARBA00023098"/>
    </source>
</evidence>
<keyword evidence="4" id="KW-0276">Fatty acid metabolism</keyword>
<dbReference type="CDD" id="cd00586">
    <property type="entry name" value="4HBT"/>
    <property type="match status" value="1"/>
</dbReference>
<evidence type="ECO:0000256" key="3">
    <source>
        <dbReference type="ARBA" id="ARBA00022801"/>
    </source>
</evidence>
<accession>A0A1H8SEJ6</accession>
<dbReference type="InterPro" id="IPR029069">
    <property type="entry name" value="HotDog_dom_sf"/>
</dbReference>
<keyword evidence="6" id="KW-0443">Lipid metabolism</keyword>
<dbReference type="GO" id="GO:0016297">
    <property type="term" value="F:fatty acyl-[ACP] hydrolase activity"/>
    <property type="evidence" value="ECO:0007669"/>
    <property type="project" value="InterPro"/>
</dbReference>
<keyword evidence="3" id="KW-0378">Hydrolase</keyword>
<name>A0A1H8SEJ6_9ACTN</name>
<reference evidence="11" key="1">
    <citation type="submission" date="2016-10" db="EMBL/GenBank/DDBJ databases">
        <authorList>
            <person name="Varghese N."/>
        </authorList>
    </citation>
    <scope>NUCLEOTIDE SEQUENCE [LARGE SCALE GENOMIC DNA]</scope>
    <source>
        <strain evidence="11">DSM 21843</strain>
    </source>
</reference>